<dbReference type="Proteomes" id="UP000515152">
    <property type="component" value="Chromosome 20"/>
</dbReference>
<dbReference type="KEGG" id="char:116225151"/>
<protein>
    <submittedName>
        <fullName evidence="3">Uncharacterized protein LOC116225151</fullName>
    </submittedName>
</protein>
<dbReference type="Pfam" id="PF15133">
    <property type="entry name" value="TASL"/>
    <property type="match status" value="1"/>
</dbReference>
<proteinExistence type="predicted"/>
<sequence length="266" mass="29478">MLAEGFLRVMCYKDDTDSEPVPPGRSSASSSHSEGHCKDAQAQEGLAMKEEVEQVDLELITVQNTAGAISIPKPTTFPSSPERHPRPLPQVPLRPSGFYTQFLSPSPQRREQQTNKRDFREQDAYKPSEDATALLSIDQIEQRLEPIAHDNGYLVMDSSITLQGGEPLTNSMLNGYLESKLMEVYTQYLHERLVQPGTSPGWSLLTPLVPPGYVVQRLSQQVALEQGLEVDEACSMVLSYMHTHGGDSRAVSSHFSSPVLRISKPE</sequence>
<accession>A0A6P8GUG0</accession>
<dbReference type="GeneID" id="116225151"/>
<feature type="region of interest" description="Disordered" evidence="1">
    <location>
        <begin position="69"/>
        <end position="128"/>
    </location>
</feature>
<dbReference type="PANTHER" id="PTHR14889">
    <property type="entry name" value="RCG36411"/>
    <property type="match status" value="1"/>
</dbReference>
<dbReference type="OrthoDB" id="8778600at2759"/>
<organism evidence="2 3">
    <name type="scientific">Clupea harengus</name>
    <name type="common">Atlantic herring</name>
    <dbReference type="NCBI Taxonomy" id="7950"/>
    <lineage>
        <taxon>Eukaryota</taxon>
        <taxon>Metazoa</taxon>
        <taxon>Chordata</taxon>
        <taxon>Craniata</taxon>
        <taxon>Vertebrata</taxon>
        <taxon>Euteleostomi</taxon>
        <taxon>Actinopterygii</taxon>
        <taxon>Neopterygii</taxon>
        <taxon>Teleostei</taxon>
        <taxon>Clupei</taxon>
        <taxon>Clupeiformes</taxon>
        <taxon>Clupeoidei</taxon>
        <taxon>Clupeidae</taxon>
        <taxon>Clupea</taxon>
    </lineage>
</organism>
<feature type="region of interest" description="Disordered" evidence="1">
    <location>
        <begin position="14"/>
        <end position="40"/>
    </location>
</feature>
<dbReference type="PANTHER" id="PTHR14889:SF2">
    <property type="entry name" value="GENE 6377-RELATED"/>
    <property type="match status" value="1"/>
</dbReference>
<evidence type="ECO:0000256" key="1">
    <source>
        <dbReference type="SAM" id="MobiDB-lite"/>
    </source>
</evidence>
<dbReference type="AlphaFoldDB" id="A0A6P8GUG0"/>
<gene>
    <name evidence="3" type="primary">LOC116225151</name>
</gene>
<evidence type="ECO:0000313" key="3">
    <source>
        <dbReference type="RefSeq" id="XP_031442794.1"/>
    </source>
</evidence>
<dbReference type="RefSeq" id="XP_031442794.1">
    <property type="nucleotide sequence ID" value="XM_031586934.2"/>
</dbReference>
<reference evidence="3" key="1">
    <citation type="submission" date="2025-08" db="UniProtKB">
        <authorList>
            <consortium name="RefSeq"/>
        </authorList>
    </citation>
    <scope>IDENTIFICATION</scope>
</reference>
<name>A0A6P8GUG0_CLUHA</name>
<feature type="compositionally biased region" description="Basic and acidic residues" evidence="1">
    <location>
        <begin position="108"/>
        <end position="128"/>
    </location>
</feature>
<keyword evidence="2" id="KW-1185">Reference proteome</keyword>
<dbReference type="InterPro" id="IPR027869">
    <property type="entry name" value="TASL"/>
</dbReference>
<dbReference type="GO" id="GO:0034121">
    <property type="term" value="P:regulation of toll-like receptor signaling pathway"/>
    <property type="evidence" value="ECO:0007669"/>
    <property type="project" value="InterPro"/>
</dbReference>
<feature type="compositionally biased region" description="Polar residues" evidence="1">
    <location>
        <begin position="98"/>
        <end position="107"/>
    </location>
</feature>
<evidence type="ECO:0000313" key="2">
    <source>
        <dbReference type="Proteomes" id="UP000515152"/>
    </source>
</evidence>